<evidence type="ECO:0000259" key="8">
    <source>
        <dbReference type="Pfam" id="PF06808"/>
    </source>
</evidence>
<feature type="transmembrane region" description="Helical" evidence="7">
    <location>
        <begin position="137"/>
        <end position="161"/>
    </location>
</feature>
<keyword evidence="4 7" id="KW-0812">Transmembrane</keyword>
<evidence type="ECO:0000256" key="6">
    <source>
        <dbReference type="ARBA" id="ARBA00023136"/>
    </source>
</evidence>
<comment type="subcellular location">
    <subcellularLocation>
        <location evidence="1 7">Cell inner membrane</location>
        <topology evidence="1 7">Multi-pass membrane protein</topology>
    </subcellularLocation>
</comment>
<dbReference type="InterPro" id="IPR010656">
    <property type="entry name" value="DctM"/>
</dbReference>
<dbReference type="Pfam" id="PF06808">
    <property type="entry name" value="DctM"/>
    <property type="match status" value="1"/>
</dbReference>
<feature type="transmembrane region" description="Helical" evidence="7">
    <location>
        <begin position="395"/>
        <end position="415"/>
    </location>
</feature>
<comment type="caution">
    <text evidence="7">Lacks conserved residue(s) required for the propagation of feature annotation.</text>
</comment>
<evidence type="ECO:0000256" key="4">
    <source>
        <dbReference type="ARBA" id="ARBA00022692"/>
    </source>
</evidence>
<keyword evidence="3 7" id="KW-0997">Cell inner membrane</keyword>
<dbReference type="PIRSF" id="PIRSF006066">
    <property type="entry name" value="HI0050"/>
    <property type="match status" value="1"/>
</dbReference>
<dbReference type="Proteomes" id="UP000266327">
    <property type="component" value="Unassembled WGS sequence"/>
</dbReference>
<sequence length="424" mass="44249">MNILLGLVVLLVLMALALPMGAALGLAGVITLANTVPASSIVAIMTEVVHSNVASSLMLAIPMFVLMSEFLACGGVAEDLLLSCNRMLHRVRGGMAMACILAGAVHAAATGSSTASAASLAKASFPAMMKAGYSPSFAVGTISAAGTLAIMIPPSVAFLLFGLVTETSVGKLFLGGIIPGILTALAYMVTITLTLRLKPQLGPTRTEEFGKKSDKGGQLLPMMMLIVLVLGGLYSGLATPTEISAIGALGALAISLWSRRMTKHGFNDAVGTTLRITGMIVLIIIGAHLFGYYISFSQVTQTMLGWVSNSGLSPTSVMLLIVFTYLVMGMFMDQAAIIILTAPITTSLMVGLGYDPVWWGIIIIKTAEIGMIHPPLGMVTFVTARATKVDLKSSFLGVIPFLIAEMFTLGLLIAFPQLTLYLGG</sequence>
<accession>A0A3A3G9R5</accession>
<evidence type="ECO:0000256" key="3">
    <source>
        <dbReference type="ARBA" id="ARBA00022519"/>
    </source>
</evidence>
<comment type="caution">
    <text evidence="9">The sequence shown here is derived from an EMBL/GenBank/DDBJ whole genome shotgun (WGS) entry which is preliminary data.</text>
</comment>
<keyword evidence="6 7" id="KW-0472">Membrane</keyword>
<protein>
    <recommendedName>
        <fullName evidence="7">TRAP transporter large permease protein</fullName>
    </recommendedName>
</protein>
<dbReference type="InterPro" id="IPR004681">
    <property type="entry name" value="TRAP_DctM"/>
</dbReference>
<dbReference type="RefSeq" id="WP_119787988.1">
    <property type="nucleotide sequence ID" value="NZ_QYUQ01000002.1"/>
</dbReference>
<feature type="transmembrane region" description="Helical" evidence="7">
    <location>
        <begin position="59"/>
        <end position="82"/>
    </location>
</feature>
<evidence type="ECO:0000313" key="9">
    <source>
        <dbReference type="EMBL" id="RJG04514.1"/>
    </source>
</evidence>
<name>A0A3A3G9R5_9BURK</name>
<dbReference type="EMBL" id="QYUQ01000002">
    <property type="protein sequence ID" value="RJG04514.1"/>
    <property type="molecule type" value="Genomic_DNA"/>
</dbReference>
<reference evidence="10" key="1">
    <citation type="submission" date="2018-09" db="EMBL/GenBank/DDBJ databases">
        <authorList>
            <person name="Zhu H."/>
        </authorList>
    </citation>
    <scope>NUCLEOTIDE SEQUENCE [LARGE SCALE GENOMIC DNA]</scope>
    <source>
        <strain evidence="10">K1S02-23</strain>
    </source>
</reference>
<feature type="transmembrane region" description="Helical" evidence="7">
    <location>
        <begin position="274"/>
        <end position="294"/>
    </location>
</feature>
<feature type="transmembrane region" description="Helical" evidence="7">
    <location>
        <begin position="306"/>
        <end position="328"/>
    </location>
</feature>
<evidence type="ECO:0000256" key="1">
    <source>
        <dbReference type="ARBA" id="ARBA00004429"/>
    </source>
</evidence>
<keyword evidence="5 7" id="KW-1133">Transmembrane helix</keyword>
<evidence type="ECO:0000256" key="2">
    <source>
        <dbReference type="ARBA" id="ARBA00022475"/>
    </source>
</evidence>
<feature type="domain" description="TRAP C4-dicarboxylate transport system permease DctM subunit" evidence="8">
    <location>
        <begin position="7"/>
        <end position="418"/>
    </location>
</feature>
<feature type="transmembrane region" description="Helical" evidence="7">
    <location>
        <begin position="358"/>
        <end position="383"/>
    </location>
</feature>
<comment type="subunit">
    <text evidence="7">The complex comprises the extracytoplasmic solute receptor protein and the two transmembrane proteins.</text>
</comment>
<evidence type="ECO:0000313" key="10">
    <source>
        <dbReference type="Proteomes" id="UP000266327"/>
    </source>
</evidence>
<organism evidence="9 10">
    <name type="scientific">Noviherbaspirillum sedimenti</name>
    <dbReference type="NCBI Taxonomy" id="2320865"/>
    <lineage>
        <taxon>Bacteria</taxon>
        <taxon>Pseudomonadati</taxon>
        <taxon>Pseudomonadota</taxon>
        <taxon>Betaproteobacteria</taxon>
        <taxon>Burkholderiales</taxon>
        <taxon>Oxalobacteraceae</taxon>
        <taxon>Noviherbaspirillum</taxon>
    </lineage>
</organism>
<proteinExistence type="inferred from homology"/>
<dbReference type="GO" id="GO:0005886">
    <property type="term" value="C:plasma membrane"/>
    <property type="evidence" value="ECO:0007669"/>
    <property type="project" value="UniProtKB-SubCell"/>
</dbReference>
<dbReference type="AlphaFoldDB" id="A0A3A3G9R5"/>
<dbReference type="GO" id="GO:0022857">
    <property type="term" value="F:transmembrane transporter activity"/>
    <property type="evidence" value="ECO:0007669"/>
    <property type="project" value="UniProtKB-UniRule"/>
</dbReference>
<comment type="similarity">
    <text evidence="7">Belongs to the TRAP transporter large permease family.</text>
</comment>
<feature type="transmembrane region" description="Helical" evidence="7">
    <location>
        <begin position="335"/>
        <end position="352"/>
    </location>
</feature>
<keyword evidence="2" id="KW-1003">Cell membrane</keyword>
<feature type="transmembrane region" description="Helical" evidence="7">
    <location>
        <begin position="216"/>
        <end position="237"/>
    </location>
</feature>
<comment type="function">
    <text evidence="7">Part of the tripartite ATP-independent periplasmic (TRAP) transport system.</text>
</comment>
<dbReference type="PANTHER" id="PTHR33362">
    <property type="entry name" value="SIALIC ACID TRAP TRANSPORTER PERMEASE PROTEIN SIAT-RELATED"/>
    <property type="match status" value="1"/>
</dbReference>
<feature type="transmembrane region" description="Helical" evidence="7">
    <location>
        <begin position="173"/>
        <end position="195"/>
    </location>
</feature>
<evidence type="ECO:0000256" key="7">
    <source>
        <dbReference type="RuleBase" id="RU369079"/>
    </source>
</evidence>
<dbReference type="NCBIfam" id="TIGR00786">
    <property type="entry name" value="dctM"/>
    <property type="match status" value="1"/>
</dbReference>
<keyword evidence="10" id="KW-1185">Reference proteome</keyword>
<dbReference type="OrthoDB" id="9777699at2"/>
<dbReference type="PANTHER" id="PTHR33362:SF5">
    <property type="entry name" value="C4-DICARBOXYLATE TRAP TRANSPORTER LARGE PERMEASE PROTEIN DCTM"/>
    <property type="match status" value="1"/>
</dbReference>
<gene>
    <name evidence="9" type="ORF">D3878_18300</name>
</gene>
<evidence type="ECO:0000256" key="5">
    <source>
        <dbReference type="ARBA" id="ARBA00022989"/>
    </source>
</evidence>
<keyword evidence="7" id="KW-0813">Transport</keyword>